<evidence type="ECO:0000313" key="2">
    <source>
        <dbReference type="EMBL" id="QEC55199.1"/>
    </source>
</evidence>
<dbReference type="InterPro" id="IPR036291">
    <property type="entry name" value="NAD(P)-bd_dom_sf"/>
</dbReference>
<name>A0A5B8UGD4_9BACT</name>
<dbReference type="Pfam" id="PF13460">
    <property type="entry name" value="NAD_binding_10"/>
    <property type="match status" value="1"/>
</dbReference>
<dbReference type="InterPro" id="IPR016040">
    <property type="entry name" value="NAD(P)-bd_dom"/>
</dbReference>
<accession>A0A5B8UGD4</accession>
<dbReference type="Proteomes" id="UP000321204">
    <property type="component" value="Chromosome"/>
</dbReference>
<evidence type="ECO:0000259" key="1">
    <source>
        <dbReference type="Pfam" id="PF13460"/>
    </source>
</evidence>
<organism evidence="2 3">
    <name type="scientific">Flavisolibacter ginsenosidimutans</name>
    <dbReference type="NCBI Taxonomy" id="661481"/>
    <lineage>
        <taxon>Bacteria</taxon>
        <taxon>Pseudomonadati</taxon>
        <taxon>Bacteroidota</taxon>
        <taxon>Chitinophagia</taxon>
        <taxon>Chitinophagales</taxon>
        <taxon>Chitinophagaceae</taxon>
        <taxon>Flavisolibacter</taxon>
    </lineage>
</organism>
<gene>
    <name evidence="2" type="ORF">FSB75_04525</name>
</gene>
<feature type="domain" description="NAD(P)-binding" evidence="1">
    <location>
        <begin position="10"/>
        <end position="157"/>
    </location>
</feature>
<proteinExistence type="predicted"/>
<dbReference type="AlphaFoldDB" id="A0A5B8UGD4"/>
<protein>
    <submittedName>
        <fullName evidence="2">NAD-dependent epimerase/dehydratase family protein</fullName>
    </submittedName>
</protein>
<dbReference type="Gene3D" id="3.40.50.720">
    <property type="entry name" value="NAD(P)-binding Rossmann-like Domain"/>
    <property type="match status" value="1"/>
</dbReference>
<evidence type="ECO:0000313" key="3">
    <source>
        <dbReference type="Proteomes" id="UP000321204"/>
    </source>
</evidence>
<dbReference type="PANTHER" id="PTHR14097">
    <property type="entry name" value="OXIDOREDUCTASE HTATIP2"/>
    <property type="match status" value="1"/>
</dbReference>
<sequence length="230" mass="25194">MPAKIATVIGSTGLIGSHLLNVLQNDNVFETIRAVVRKPVRFQQSKVEMKLVNFDEPESVKLAIDGSDAVFCAVGTTQKKVKGDKAAYRKVDYDIPVNAAIFCAETGCPNFLLVSSVGANSMSNNFYLKLKGEVEDAVQKLSIQNISIFRPSILLGKRDEKRAGEKVGQAVMSFFAFLLVGSWDKYKPIEAEKVARAMVTTAKEQNSGTRIYEYEAIRKLSSGPSPTAIH</sequence>
<dbReference type="RefSeq" id="WP_146783413.1">
    <property type="nucleotide sequence ID" value="NZ_BAABIO010000006.1"/>
</dbReference>
<keyword evidence="3" id="KW-1185">Reference proteome</keyword>
<dbReference type="EMBL" id="CP042433">
    <property type="protein sequence ID" value="QEC55199.1"/>
    <property type="molecule type" value="Genomic_DNA"/>
</dbReference>
<dbReference type="KEGG" id="fgg:FSB75_04525"/>
<dbReference type="PANTHER" id="PTHR14097:SF7">
    <property type="entry name" value="OXIDOREDUCTASE HTATIP2"/>
    <property type="match status" value="1"/>
</dbReference>
<reference evidence="2 3" key="1">
    <citation type="journal article" date="2015" name="Int. J. Syst. Evol. Microbiol.">
        <title>Flavisolibacter ginsenosidimutans sp. nov., with ginsenoside-converting activity isolated from soil used for cultivating ginseng.</title>
        <authorList>
            <person name="Zhao Y."/>
            <person name="Liu Q."/>
            <person name="Kang M.S."/>
            <person name="Jin F."/>
            <person name="Yu H."/>
            <person name="Im W.T."/>
        </authorList>
    </citation>
    <scope>NUCLEOTIDE SEQUENCE [LARGE SCALE GENOMIC DNA]</scope>
    <source>
        <strain evidence="2 3">Gsoil 636</strain>
    </source>
</reference>
<dbReference type="SUPFAM" id="SSF51735">
    <property type="entry name" value="NAD(P)-binding Rossmann-fold domains"/>
    <property type="match status" value="1"/>
</dbReference>
<dbReference type="OrthoDB" id="9798632at2"/>